<proteinExistence type="inferred from homology"/>
<dbReference type="RefSeq" id="WP_397407471.1">
    <property type="nucleotide sequence ID" value="NZ_JBIRYI010000018.1"/>
</dbReference>
<feature type="domain" description="ABC3 transporter permease C-terminal" evidence="8">
    <location>
        <begin position="170"/>
        <end position="291"/>
    </location>
</feature>
<organism evidence="9 10">
    <name type="scientific">Promicromonospora kroppenstedtii</name>
    <dbReference type="NCBI Taxonomy" id="440482"/>
    <lineage>
        <taxon>Bacteria</taxon>
        <taxon>Bacillati</taxon>
        <taxon>Actinomycetota</taxon>
        <taxon>Actinomycetes</taxon>
        <taxon>Micrococcales</taxon>
        <taxon>Promicromonosporaceae</taxon>
        <taxon>Promicromonospora</taxon>
    </lineage>
</organism>
<dbReference type="InterPro" id="IPR003838">
    <property type="entry name" value="ABC3_permease_C"/>
</dbReference>
<sequence>MFQLALRTLRFRMGTFVAAFLAMFFAAIVLMACGGLIETGIRAAVPPQQLGSADVVVAGDQTYAAPGGDEDEPAILPERVRVDAGLESVISALPGVRETESYVFEGTPPAGAVDAIGVVAEPGTDLAALRAQVDAELDATTSTLVGDERGRAELRGATASSVNVVSLAGVFTAFALLVSIFGVASMLGLSIAQRQKELALLRAIGATPRQVRRLIFRETLVLSLVATAAAYLPGQFLGKLVFDLLAQQGIATAGVAFHQGWIPSVAATVVAILAALGGALGAGRRAARTKPSQALSEASLDGGLISGWRFLAGLLFVAAGVALTIVTVTALSGPLAPATAAPAVIVLTIGLALLAPVLARVMILVIQWPVRALGGLTGDLAVLNARGRTSRLAAVLGPVILLTGVSTGMLYLQTTNDAADKEAYAAGVVADAVVTADDGVDPQLVEEIDRLPGVAGASAYVSSVGFVENPDDVSPMGEGWNLQGVTAQGAEATTPVDVTAGALADLRGATVAIEDKHAGRLGVDIGDTITLRMGDNTLLDVRVAALFSATDGYDTLLLPAETLADHTTAGVPTRVLVTAQDGTDPGQLVAALTELAAARDGLTVADREVLFDEYEDQKKTASYAIYIMVLMLVGYSAITTINTLVSSTSARQREFGLQRLVGSTRRQVLRMVGVEAAIVAVTGVVLGTGAALGILVPLSLDRLGSLIPAGPPLVYVAIVGLVVLLTLGATLLPAWQATRVRPAEAAVSVE</sequence>
<feature type="transmembrane region" description="Helical" evidence="7">
    <location>
        <begin position="392"/>
        <end position="412"/>
    </location>
</feature>
<keyword evidence="10" id="KW-1185">Reference proteome</keyword>
<keyword evidence="6 7" id="KW-0472">Membrane</keyword>
<dbReference type="InterPro" id="IPR051447">
    <property type="entry name" value="Lipoprotein-release_system"/>
</dbReference>
<feature type="transmembrane region" description="Helical" evidence="7">
    <location>
        <begin position="310"/>
        <end position="331"/>
    </location>
</feature>
<evidence type="ECO:0000256" key="3">
    <source>
        <dbReference type="ARBA" id="ARBA00022475"/>
    </source>
</evidence>
<keyword evidence="4 7" id="KW-0812">Transmembrane</keyword>
<comment type="similarity">
    <text evidence="2">Belongs to the ABC-4 integral membrane protein family. LolC/E subfamily.</text>
</comment>
<feature type="transmembrane region" description="Helical" evidence="7">
    <location>
        <begin position="676"/>
        <end position="700"/>
    </location>
</feature>
<feature type="transmembrane region" description="Helical" evidence="7">
    <location>
        <begin position="712"/>
        <end position="732"/>
    </location>
</feature>
<feature type="transmembrane region" description="Helical" evidence="7">
    <location>
        <begin position="343"/>
        <end position="366"/>
    </location>
</feature>
<protein>
    <submittedName>
        <fullName evidence="9">ABC transporter permease</fullName>
    </submittedName>
</protein>
<dbReference type="PANTHER" id="PTHR30489">
    <property type="entry name" value="LIPOPROTEIN-RELEASING SYSTEM TRANSMEMBRANE PROTEIN LOLE"/>
    <property type="match status" value="1"/>
</dbReference>
<feature type="transmembrane region" description="Helical" evidence="7">
    <location>
        <begin position="261"/>
        <end position="282"/>
    </location>
</feature>
<comment type="caution">
    <text evidence="9">The sequence shown here is derived from an EMBL/GenBank/DDBJ whole genome shotgun (WGS) entry which is preliminary data.</text>
</comment>
<feature type="transmembrane region" description="Helical" evidence="7">
    <location>
        <begin position="16"/>
        <end position="37"/>
    </location>
</feature>
<dbReference type="Pfam" id="PF02687">
    <property type="entry name" value="FtsX"/>
    <property type="match status" value="2"/>
</dbReference>
<feature type="transmembrane region" description="Helical" evidence="7">
    <location>
        <begin position="214"/>
        <end position="232"/>
    </location>
</feature>
<evidence type="ECO:0000313" key="9">
    <source>
        <dbReference type="EMBL" id="MFI2489932.1"/>
    </source>
</evidence>
<evidence type="ECO:0000256" key="5">
    <source>
        <dbReference type="ARBA" id="ARBA00022989"/>
    </source>
</evidence>
<feature type="domain" description="ABC3 transporter permease C-terminal" evidence="8">
    <location>
        <begin position="627"/>
        <end position="740"/>
    </location>
</feature>
<evidence type="ECO:0000313" key="10">
    <source>
        <dbReference type="Proteomes" id="UP001611580"/>
    </source>
</evidence>
<evidence type="ECO:0000256" key="6">
    <source>
        <dbReference type="ARBA" id="ARBA00023136"/>
    </source>
</evidence>
<gene>
    <name evidence="9" type="ORF">ACH47X_23670</name>
</gene>
<evidence type="ECO:0000256" key="1">
    <source>
        <dbReference type="ARBA" id="ARBA00004651"/>
    </source>
</evidence>
<dbReference type="PANTHER" id="PTHR30489:SF0">
    <property type="entry name" value="LIPOPROTEIN-RELEASING SYSTEM TRANSMEMBRANE PROTEIN LOLE"/>
    <property type="match status" value="1"/>
</dbReference>
<keyword evidence="5 7" id="KW-1133">Transmembrane helix</keyword>
<accession>A0ABW7XQY3</accession>
<evidence type="ECO:0000256" key="4">
    <source>
        <dbReference type="ARBA" id="ARBA00022692"/>
    </source>
</evidence>
<comment type="subcellular location">
    <subcellularLocation>
        <location evidence="1">Cell membrane</location>
        <topology evidence="1">Multi-pass membrane protein</topology>
    </subcellularLocation>
</comment>
<dbReference type="Proteomes" id="UP001611580">
    <property type="component" value="Unassembled WGS sequence"/>
</dbReference>
<evidence type="ECO:0000256" key="2">
    <source>
        <dbReference type="ARBA" id="ARBA00005236"/>
    </source>
</evidence>
<reference evidence="9 10" key="1">
    <citation type="submission" date="2024-10" db="EMBL/GenBank/DDBJ databases">
        <title>The Natural Products Discovery Center: Release of the First 8490 Sequenced Strains for Exploring Actinobacteria Biosynthetic Diversity.</title>
        <authorList>
            <person name="Kalkreuter E."/>
            <person name="Kautsar S.A."/>
            <person name="Yang D."/>
            <person name="Bader C.D."/>
            <person name="Teijaro C.N."/>
            <person name="Fluegel L."/>
            <person name="Davis C.M."/>
            <person name="Simpson J.R."/>
            <person name="Lauterbach L."/>
            <person name="Steele A.D."/>
            <person name="Gui C."/>
            <person name="Meng S."/>
            <person name="Li G."/>
            <person name="Viehrig K."/>
            <person name="Ye F."/>
            <person name="Su P."/>
            <person name="Kiefer A.F."/>
            <person name="Nichols A."/>
            <person name="Cepeda A.J."/>
            <person name="Yan W."/>
            <person name="Fan B."/>
            <person name="Jiang Y."/>
            <person name="Adhikari A."/>
            <person name="Zheng C.-J."/>
            <person name="Schuster L."/>
            <person name="Cowan T.M."/>
            <person name="Smanski M.J."/>
            <person name="Chevrette M.G."/>
            <person name="De Carvalho L.P.S."/>
            <person name="Shen B."/>
        </authorList>
    </citation>
    <scope>NUCLEOTIDE SEQUENCE [LARGE SCALE GENOMIC DNA]</scope>
    <source>
        <strain evidence="9 10">NPDC019481</strain>
    </source>
</reference>
<evidence type="ECO:0000256" key="7">
    <source>
        <dbReference type="SAM" id="Phobius"/>
    </source>
</evidence>
<keyword evidence="3" id="KW-1003">Cell membrane</keyword>
<dbReference type="PROSITE" id="PS51257">
    <property type="entry name" value="PROKAR_LIPOPROTEIN"/>
    <property type="match status" value="1"/>
</dbReference>
<name>A0ABW7XQY3_9MICO</name>
<feature type="transmembrane region" description="Helical" evidence="7">
    <location>
        <begin position="170"/>
        <end position="193"/>
    </location>
</feature>
<dbReference type="EMBL" id="JBIRYI010000018">
    <property type="protein sequence ID" value="MFI2489932.1"/>
    <property type="molecule type" value="Genomic_DNA"/>
</dbReference>
<feature type="transmembrane region" description="Helical" evidence="7">
    <location>
        <begin position="623"/>
        <end position="645"/>
    </location>
</feature>
<evidence type="ECO:0000259" key="8">
    <source>
        <dbReference type="Pfam" id="PF02687"/>
    </source>
</evidence>